<dbReference type="EMBL" id="QTSX02005089">
    <property type="protein sequence ID" value="KAJ9061179.1"/>
    <property type="molecule type" value="Genomic_DNA"/>
</dbReference>
<accession>A0ACC2SFJ0</accession>
<organism evidence="1 2">
    <name type="scientific">Entomophthora muscae</name>
    <dbReference type="NCBI Taxonomy" id="34485"/>
    <lineage>
        <taxon>Eukaryota</taxon>
        <taxon>Fungi</taxon>
        <taxon>Fungi incertae sedis</taxon>
        <taxon>Zoopagomycota</taxon>
        <taxon>Entomophthoromycotina</taxon>
        <taxon>Entomophthoromycetes</taxon>
        <taxon>Entomophthorales</taxon>
        <taxon>Entomophthoraceae</taxon>
        <taxon>Entomophthora</taxon>
    </lineage>
</organism>
<reference evidence="1" key="1">
    <citation type="submission" date="2022-04" db="EMBL/GenBank/DDBJ databases">
        <title>Genome of the entomopathogenic fungus Entomophthora muscae.</title>
        <authorList>
            <person name="Elya C."/>
            <person name="Lovett B.R."/>
            <person name="Lee E."/>
            <person name="Macias A.M."/>
            <person name="Hajek A.E."/>
            <person name="De Bivort B.L."/>
            <person name="Kasson M.T."/>
            <person name="De Fine Licht H.H."/>
            <person name="Stajich J.E."/>
        </authorList>
    </citation>
    <scope>NUCLEOTIDE SEQUENCE</scope>
    <source>
        <strain evidence="1">Berkeley</strain>
    </source>
</reference>
<protein>
    <submittedName>
        <fullName evidence="1">Histone deacetylase</fullName>
        <ecNumber evidence="1">3.5.1.98</ecNumber>
    </submittedName>
</protein>
<keyword evidence="1" id="KW-0378">Hydrolase</keyword>
<gene>
    <name evidence="1" type="primary">HOS2_1</name>
    <name evidence="1" type="ORF">DSO57_1023092</name>
</gene>
<dbReference type="EC" id="3.5.1.98" evidence="1"/>
<name>A0ACC2SFJ0_9FUNG</name>
<keyword evidence="2" id="KW-1185">Reference proteome</keyword>
<evidence type="ECO:0000313" key="1">
    <source>
        <dbReference type="EMBL" id="KAJ9061179.1"/>
    </source>
</evidence>
<comment type="caution">
    <text evidence="1">The sequence shown here is derived from an EMBL/GenBank/DDBJ whole genome shotgun (WGS) entry which is preliminary data.</text>
</comment>
<evidence type="ECO:0000313" key="2">
    <source>
        <dbReference type="Proteomes" id="UP001165960"/>
    </source>
</evidence>
<sequence length="460" mass="52040">MASLQNLVAPHSKHRVSYFYSEEVGNFHYGEYHPMKPHRLTLTTDLVLRYDLHKKLDMFEPRKATEEEMLQFHASDYIGFLKRVTPENADQFANVFQQFNLGGDSPIFEGMFDFCKYYTGASLEAARKLLSGGADIAINWSGGLHHAKKWEASGFCYVNDIVLAILQLLRYHPRVLYIDIDVHHGDGVQEAFYLTDRVMTVSFHKYGNDFFPGTGSSLEAGKGLGQYYSLNIPLKDGIDDPAYLNLFKTIIGETIEKFKPSAIVLQCGADSLGLDRLGVFNLSISAHGECVKFVKSFQLPLLLLGGGGYTIRNVSRCWTYETSIAVDVTLDNQIPEDSLYYNYFGPDHTLHPKISGRRDNLNTRQQLEKIKVKALEHLKNLIHAPSVQMQEIPPDIQGFLDAHQHQQADEMDDIHPDLQKHLRPRLSLLPQHGLSDCLDSGDELTFSESEDQCAKKPKKT</sequence>
<proteinExistence type="predicted"/>
<dbReference type="Proteomes" id="UP001165960">
    <property type="component" value="Unassembled WGS sequence"/>
</dbReference>